<evidence type="ECO:0000259" key="1">
    <source>
        <dbReference type="PROSITE" id="PS51186"/>
    </source>
</evidence>
<dbReference type="PROSITE" id="PS51186">
    <property type="entry name" value="GNAT"/>
    <property type="match status" value="1"/>
</dbReference>
<proteinExistence type="predicted"/>
<reference evidence="2 3" key="1">
    <citation type="submission" date="2019-07" db="EMBL/GenBank/DDBJ databases">
        <title>Genome sequencing for Formosa sp. PS13.</title>
        <authorList>
            <person name="Park S.-J."/>
        </authorList>
    </citation>
    <scope>NUCLEOTIDE SEQUENCE [LARGE SCALE GENOMIC DNA]</scope>
    <source>
        <strain evidence="2 3">PS13</strain>
    </source>
</reference>
<dbReference type="GO" id="GO:0016747">
    <property type="term" value="F:acyltransferase activity, transferring groups other than amino-acyl groups"/>
    <property type="evidence" value="ECO:0007669"/>
    <property type="project" value="InterPro"/>
</dbReference>
<dbReference type="Pfam" id="PF00583">
    <property type="entry name" value="Acetyltransf_1"/>
    <property type="match status" value="1"/>
</dbReference>
<protein>
    <submittedName>
        <fullName evidence="2">GNAT family N-acetyltransferase</fullName>
    </submittedName>
</protein>
<feature type="domain" description="N-acetyltransferase" evidence="1">
    <location>
        <begin position="4"/>
        <end position="147"/>
    </location>
</feature>
<dbReference type="InterPro" id="IPR000182">
    <property type="entry name" value="GNAT_dom"/>
</dbReference>
<name>A0A516GLV3_9FLAO</name>
<dbReference type="OrthoDB" id="7585366at2"/>
<keyword evidence="2" id="KW-0808">Transferase</keyword>
<organism evidence="2 3">
    <name type="scientific">Formosa sediminum</name>
    <dbReference type="NCBI Taxonomy" id="2594004"/>
    <lineage>
        <taxon>Bacteria</taxon>
        <taxon>Pseudomonadati</taxon>
        <taxon>Bacteroidota</taxon>
        <taxon>Flavobacteriia</taxon>
        <taxon>Flavobacteriales</taxon>
        <taxon>Flavobacteriaceae</taxon>
        <taxon>Formosa</taxon>
    </lineage>
</organism>
<gene>
    <name evidence="2" type="ORF">FNB79_00350</name>
</gene>
<dbReference type="KEGG" id="fop:FNB79_00350"/>
<evidence type="ECO:0000313" key="2">
    <source>
        <dbReference type="EMBL" id="QDO92501.1"/>
    </source>
</evidence>
<evidence type="ECO:0000313" key="3">
    <source>
        <dbReference type="Proteomes" id="UP000319209"/>
    </source>
</evidence>
<dbReference type="AlphaFoldDB" id="A0A516GLV3"/>
<keyword evidence="3" id="KW-1185">Reference proteome</keyword>
<dbReference type="Gene3D" id="3.40.630.30">
    <property type="match status" value="1"/>
</dbReference>
<dbReference type="EMBL" id="CP041637">
    <property type="protein sequence ID" value="QDO92501.1"/>
    <property type="molecule type" value="Genomic_DNA"/>
</dbReference>
<dbReference type="SUPFAM" id="SSF55729">
    <property type="entry name" value="Acyl-CoA N-acyltransferases (Nat)"/>
    <property type="match status" value="1"/>
</dbReference>
<dbReference type="InterPro" id="IPR016181">
    <property type="entry name" value="Acyl_CoA_acyltransferase"/>
</dbReference>
<sequence length="151" mass="18062">MLVFTFKPAKYSDLGLTYRLKKDGLKNYIEKTWGWDEKKQVHLHKNNFDPKKTEIIQLKNIEIGYLTKRVSNSEIYIENLILEKKFHNNGFGTAIMNLLIKEAEKEKKSIGLRVLKENKRAKKFYKNLGFEKISESNNHYEMKKNWLKHRI</sequence>
<dbReference type="Proteomes" id="UP000319209">
    <property type="component" value="Chromosome"/>
</dbReference>
<accession>A0A516GLV3</accession>